<evidence type="ECO:0000313" key="8">
    <source>
        <dbReference type="Proteomes" id="UP001385499"/>
    </source>
</evidence>
<accession>A0ABU8TKP9</accession>
<evidence type="ECO:0000256" key="3">
    <source>
        <dbReference type="ARBA" id="ARBA00022448"/>
    </source>
</evidence>
<dbReference type="PANTHER" id="PTHR30532">
    <property type="entry name" value="IRON III DICITRATE-BINDING PERIPLASMIC PROTEIN"/>
    <property type="match status" value="1"/>
</dbReference>
<keyword evidence="4" id="KW-0408">Iron</keyword>
<evidence type="ECO:0000259" key="6">
    <source>
        <dbReference type="PROSITE" id="PS50983"/>
    </source>
</evidence>
<keyword evidence="8" id="KW-1185">Reference proteome</keyword>
<dbReference type="Proteomes" id="UP001385499">
    <property type="component" value="Unassembled WGS sequence"/>
</dbReference>
<comment type="subcellular location">
    <subcellularLocation>
        <location evidence="1">Cell envelope</location>
    </subcellularLocation>
</comment>
<evidence type="ECO:0000256" key="2">
    <source>
        <dbReference type="ARBA" id="ARBA00008814"/>
    </source>
</evidence>
<gene>
    <name evidence="7" type="ORF">V6575_09370</name>
</gene>
<name>A0ABU8TKP9_9HYPH</name>
<dbReference type="InterPro" id="IPR051313">
    <property type="entry name" value="Bact_iron-sidero_bind"/>
</dbReference>
<dbReference type="PROSITE" id="PS50983">
    <property type="entry name" value="FE_B12_PBP"/>
    <property type="match status" value="1"/>
</dbReference>
<reference evidence="7 8" key="1">
    <citation type="submission" date="2024-02" db="EMBL/GenBank/DDBJ databases">
        <title>Roseibium algae sp. nov., isolated from marine alga (Grateloupia sp.), showing potential in myo-inositol conversion.</title>
        <authorList>
            <person name="Wang Y."/>
        </authorList>
    </citation>
    <scope>NUCLEOTIDE SEQUENCE [LARGE SCALE GENOMIC DNA]</scope>
    <source>
        <strain evidence="7 8">H3510</strain>
    </source>
</reference>
<keyword evidence="3" id="KW-0813">Transport</keyword>
<keyword evidence="5" id="KW-0732">Signal</keyword>
<evidence type="ECO:0000313" key="7">
    <source>
        <dbReference type="EMBL" id="MEJ8474301.1"/>
    </source>
</evidence>
<dbReference type="InterPro" id="IPR002491">
    <property type="entry name" value="ABC_transptr_periplasmic_BD"/>
</dbReference>
<dbReference type="PRINTS" id="PR01715">
    <property type="entry name" value="FERRIBNDNGPP"/>
</dbReference>
<dbReference type="EMBL" id="JBAKIA010000005">
    <property type="protein sequence ID" value="MEJ8474301.1"/>
    <property type="molecule type" value="Genomic_DNA"/>
</dbReference>
<dbReference type="SUPFAM" id="SSF53807">
    <property type="entry name" value="Helical backbone' metal receptor"/>
    <property type="match status" value="1"/>
</dbReference>
<dbReference type="RefSeq" id="WP_340274041.1">
    <property type="nucleotide sequence ID" value="NZ_JBAKIA010000005.1"/>
</dbReference>
<dbReference type="Pfam" id="PF01497">
    <property type="entry name" value="Peripla_BP_2"/>
    <property type="match status" value="1"/>
</dbReference>
<keyword evidence="4" id="KW-0410">Iron transport</keyword>
<evidence type="ECO:0000256" key="4">
    <source>
        <dbReference type="ARBA" id="ARBA00022496"/>
    </source>
</evidence>
<evidence type="ECO:0000256" key="1">
    <source>
        <dbReference type="ARBA" id="ARBA00004196"/>
    </source>
</evidence>
<dbReference type="PANTHER" id="PTHR30532:SF1">
    <property type="entry name" value="IRON(3+)-HYDROXAMATE-BINDING PROTEIN FHUD"/>
    <property type="match status" value="1"/>
</dbReference>
<comment type="similarity">
    <text evidence="2">Belongs to the bacterial solute-binding protein 8 family.</text>
</comment>
<organism evidence="7 8">
    <name type="scientific">Roseibium algae</name>
    <dbReference type="NCBI Taxonomy" id="3123038"/>
    <lineage>
        <taxon>Bacteria</taxon>
        <taxon>Pseudomonadati</taxon>
        <taxon>Pseudomonadota</taxon>
        <taxon>Alphaproteobacteria</taxon>
        <taxon>Hyphomicrobiales</taxon>
        <taxon>Stappiaceae</taxon>
        <taxon>Roseibium</taxon>
    </lineage>
</organism>
<sequence length="306" mass="33130">MRRFILAAVAGLFLCQHLVSPRAELADTDQPPRVISLDWGLTSTLLALGAAVPAIAEKKSYADWVGDGQAPATAVDLGLRLAPDMERLRELQPDLILITPQFSSIEPRLNLVAKTRSFATFTPDRTPLANATEITRQLGQMLHLDHNAVQLIAQSTAALDALRETATPAQKACEFLMVNFVDDTHVRVFGNGSLYGDVLKAAGIRNAWTRPTNFWGYGTASLNALLRQPEAGLLIVGPVPLDVQRQLQPDRSLGASDTLLDRLPAVQAGRYRVLPAIWSFGGLPEATALAKALMAADLPECDHEKS</sequence>
<comment type="caution">
    <text evidence="7">The sequence shown here is derived from an EMBL/GenBank/DDBJ whole genome shotgun (WGS) entry which is preliminary data.</text>
</comment>
<feature type="domain" description="Fe/B12 periplasmic-binding" evidence="6">
    <location>
        <begin position="33"/>
        <end position="306"/>
    </location>
</feature>
<evidence type="ECO:0000256" key="5">
    <source>
        <dbReference type="ARBA" id="ARBA00022729"/>
    </source>
</evidence>
<dbReference type="Gene3D" id="3.40.50.1980">
    <property type="entry name" value="Nitrogenase molybdenum iron protein domain"/>
    <property type="match status" value="2"/>
</dbReference>
<protein>
    <submittedName>
        <fullName evidence="7">ABC transporter substrate-binding protein</fullName>
    </submittedName>
</protein>
<proteinExistence type="inferred from homology"/>
<keyword evidence="4" id="KW-0406">Ion transport</keyword>